<evidence type="ECO:0000313" key="8">
    <source>
        <dbReference type="Proteomes" id="UP000515153"/>
    </source>
</evidence>
<dbReference type="PROSITE" id="PS52004">
    <property type="entry name" value="KS3_2"/>
    <property type="match status" value="1"/>
</dbReference>
<dbReference type="InterPro" id="IPR020841">
    <property type="entry name" value="PKS_Beta-ketoAc_synthase_dom"/>
</dbReference>
<reference evidence="9" key="2">
    <citation type="submission" date="2019-10" db="EMBL/GenBank/DDBJ databases">
        <authorList>
            <consortium name="NCBI Genome Project"/>
        </authorList>
    </citation>
    <scope>NUCLEOTIDE SEQUENCE</scope>
    <source>
        <strain evidence="9">NI907</strain>
    </source>
</reference>
<dbReference type="Pfam" id="PF22621">
    <property type="entry name" value="CurL-like_PKS_C"/>
    <property type="match status" value="1"/>
</dbReference>
<evidence type="ECO:0000259" key="6">
    <source>
        <dbReference type="PROSITE" id="PS52004"/>
    </source>
</evidence>
<dbReference type="Gene3D" id="1.10.1200.10">
    <property type="entry name" value="ACP-like"/>
    <property type="match status" value="1"/>
</dbReference>
<dbReference type="PROSITE" id="PS50075">
    <property type="entry name" value="CARRIER"/>
    <property type="match status" value="1"/>
</dbReference>
<gene>
    <name evidence="9" type="ORF">PgNI_00006</name>
</gene>
<dbReference type="InterPro" id="IPR042104">
    <property type="entry name" value="PKS_dehydratase_sf"/>
</dbReference>
<dbReference type="GeneID" id="41955006"/>
<dbReference type="SMART" id="SM00825">
    <property type="entry name" value="PKS_KS"/>
    <property type="match status" value="1"/>
</dbReference>
<dbReference type="InterPro" id="IPR032088">
    <property type="entry name" value="SAT"/>
</dbReference>
<dbReference type="InterPro" id="IPR006162">
    <property type="entry name" value="Ppantetheine_attach_site"/>
</dbReference>
<organism evidence="8 9">
    <name type="scientific">Pyricularia grisea</name>
    <name type="common">Crabgrass-specific blast fungus</name>
    <name type="synonym">Magnaporthe grisea</name>
    <dbReference type="NCBI Taxonomy" id="148305"/>
    <lineage>
        <taxon>Eukaryota</taxon>
        <taxon>Fungi</taxon>
        <taxon>Dikarya</taxon>
        <taxon>Ascomycota</taxon>
        <taxon>Pezizomycotina</taxon>
        <taxon>Sordariomycetes</taxon>
        <taxon>Sordariomycetidae</taxon>
        <taxon>Magnaporthales</taxon>
        <taxon>Pyriculariaceae</taxon>
        <taxon>Pyricularia</taxon>
    </lineage>
</organism>
<dbReference type="Pfam" id="PF02801">
    <property type="entry name" value="Ketoacyl-synt_C"/>
    <property type="match status" value="1"/>
</dbReference>
<dbReference type="InterPro" id="IPR014031">
    <property type="entry name" value="Ketoacyl_synth_C"/>
</dbReference>
<dbReference type="PROSITE" id="PS52019">
    <property type="entry name" value="PKS_MFAS_DH"/>
    <property type="match status" value="1"/>
</dbReference>
<dbReference type="Pfam" id="PF00550">
    <property type="entry name" value="PP-binding"/>
    <property type="match status" value="1"/>
</dbReference>
<dbReference type="InterPro" id="IPR016036">
    <property type="entry name" value="Malonyl_transacylase_ACP-bd"/>
</dbReference>
<dbReference type="InterPro" id="IPR050091">
    <property type="entry name" value="PKS_NRPS_Biosynth_Enz"/>
</dbReference>
<dbReference type="InterPro" id="IPR014043">
    <property type="entry name" value="Acyl_transferase_dom"/>
</dbReference>
<keyword evidence="1" id="KW-0596">Phosphopantetheine</keyword>
<accession>A0A6P8BLH5</accession>
<evidence type="ECO:0000256" key="4">
    <source>
        <dbReference type="PROSITE-ProRule" id="PRU01363"/>
    </source>
</evidence>
<dbReference type="KEGG" id="pgri:PgNI_00006"/>
<feature type="domain" description="Carrier" evidence="5">
    <location>
        <begin position="1644"/>
        <end position="1700"/>
    </location>
</feature>
<dbReference type="SMART" id="SM00827">
    <property type="entry name" value="PKS_AT"/>
    <property type="match status" value="1"/>
</dbReference>
<feature type="region of interest" description="N-terminal hotdog fold" evidence="4">
    <location>
        <begin position="1273"/>
        <end position="1413"/>
    </location>
</feature>
<name>A0A6P8BLH5_PYRGI</name>
<dbReference type="PANTHER" id="PTHR43775">
    <property type="entry name" value="FATTY ACID SYNTHASE"/>
    <property type="match status" value="1"/>
</dbReference>
<keyword evidence="2" id="KW-0597">Phosphoprotein</keyword>
<proteinExistence type="predicted"/>
<dbReference type="Pfam" id="PF16073">
    <property type="entry name" value="SAT"/>
    <property type="match status" value="1"/>
</dbReference>
<dbReference type="InterPro" id="IPR009081">
    <property type="entry name" value="PP-bd_ACP"/>
</dbReference>
<dbReference type="InterPro" id="IPR001227">
    <property type="entry name" value="Ac_transferase_dom_sf"/>
</dbReference>
<protein>
    <recommendedName>
        <fullName evidence="10">Carrier domain-containing protein</fullName>
    </recommendedName>
</protein>
<keyword evidence="8" id="KW-1185">Reference proteome</keyword>
<dbReference type="InterPro" id="IPR049900">
    <property type="entry name" value="PKS_mFAS_DH"/>
</dbReference>
<dbReference type="PANTHER" id="PTHR43775:SF37">
    <property type="entry name" value="SI:DKEY-61P9.11"/>
    <property type="match status" value="1"/>
</dbReference>
<dbReference type="RefSeq" id="XP_030988075.1">
    <property type="nucleotide sequence ID" value="XM_031120092.1"/>
</dbReference>
<dbReference type="Pfam" id="PF00698">
    <property type="entry name" value="Acyl_transf_1"/>
    <property type="match status" value="1"/>
</dbReference>
<dbReference type="SUPFAM" id="SSF55048">
    <property type="entry name" value="Probable ACP-binding domain of malonyl-CoA ACP transacylase"/>
    <property type="match status" value="1"/>
</dbReference>
<evidence type="ECO:0008006" key="10">
    <source>
        <dbReference type="Google" id="ProtNLM"/>
    </source>
</evidence>
<dbReference type="SUPFAM" id="SSF52151">
    <property type="entry name" value="FabD/lysophospholipase-like"/>
    <property type="match status" value="1"/>
</dbReference>
<dbReference type="GO" id="GO:0004312">
    <property type="term" value="F:fatty acid synthase activity"/>
    <property type="evidence" value="ECO:0007669"/>
    <property type="project" value="TreeGrafter"/>
</dbReference>
<dbReference type="InterPro" id="IPR030918">
    <property type="entry name" value="PT_fungal_PKS"/>
</dbReference>
<dbReference type="Gene3D" id="3.40.47.10">
    <property type="match status" value="1"/>
</dbReference>
<sequence length="1700" mass="185600">MSSTAKTILYFGDQTDQWIDGLDFIRKEARFAPWLQKFMADACQKLKEEMKDCESIIRDSLGDFATLYDLAEMYRHTPDETGFANAFLIYIMRAAMLLRCIKREPHLLDKSESGPEWLGISGGLMSLAPLAVAKDFDTLYDACVDVAGLFCRVSNFCCIRSRAVEDKSGTWGWAVLGISREDLSSVLDEYQSSVGIPPLKKAHVAVIGDRWASIIGPPTVLDRCLKECPTLNGLAKNKLNIRSLQHAIPVSDIDLDYIVGNSDLVNKRLDAKHRIWGTDNPDAIYGTLGEVLRAAVLQCVSRPLDIVEVVKGMAKHLDSCDQIDIKVLGTSGHTPYIATALKKQGRAVNVHHIIGAPKNQISHVVQSPNGIAIVGMAGRGPGSDDLEEFWSVLMDGKDMAEEITPDRFELDEFFATEHDYKDPKCTTTSKFGCFMNKPGNFDARFFRISPREAIFMDPGHRQFLMSSYEALENAGYSDGKSRNVDPGKIGVFFGQSNDDWNGIAHHLKGCDAYTLQGAQRAFGAGRLAFHMGWEGPTYFLDSVCATAFSLIHFACLSLFAGDVDMAVCGAANVVAYPHSWTSLSKSGILSKTGNCKPFREDADGYCRADFVGSVVLKRLGDAVAHNDNILAVIPGSGRNHSGNSPSITTSDADAQERLFNKVLANAGVLPDEISYVEMHGTGTQIGDPAEMRAVSKVFKHRRSDDLVLGSIKANIGHSEAAAGMSSLLKCILMFQKGVMPPQGGMPHALNPKFPSLKQAKLEILSAAREFKRQDNKPRRAMINNFDAAGGNACLLVEEYSGLPALTDGIVQVPWAEHAVVVSARTSSSLDANKRRLMGYLEKNPDCRIEDVSYTTTARRIHHPIRAGYLVSSIAQLKSSLASDISSEQNKQTTAAAKPVVLVFTGQGSAHGGMGGELYRTSSVFRKKVDQCVKICADHGFAQFLDIITDTDLDLSTKEAVQTQLALLTLEISLAYLWQSQAGLEPRMVMGHSLGEYAALHVAGVLSLTDMFYLVGKRAQLLEELCDPGSCTMLSVAATAETVQELIDAKPDALCSISCSNAPKSTVIGGLVDDMKQLEGEMSKFGPKQLPVPYAFHTFQMDPILEPLENLARGVTFSAPKFPVAPTLLAKIVDSEGIFNPSYITQQTRQQVQFVKTIKAVEEKLGGAIWLEVGPSQVCGSFVKATVNSPPDSGAILSTLQKGSTSWSSFLTCVIRLYEQGAEIDWLRLYSPYREGLKLVNLPTYAWDLQEFWITHTERGRQSLNTLSVPGQTHISTCAQVIVEETSSRVVIRTSMTDPGMQAIIEGHRIRDAICPGSAFCDAALTVAQRLFERNERFKAKGKPVLTIRNLSLRSPLRKEPGPTSEDLVTTAMVSVQSSDDSQVTFSYRNKILGGCTVSISEGAGEESARSRTSFFIKARLDDLVAKAKQGLGHRIQSGIFYSLFASTVQYSPDFKRLKEAYISEDFTEAAAEITLESNPNGTRFTSSPYHGESLVHLAGFLLNSNPSRPRSSETTFMMDNLESVQTINAAALVPGETYWTFARLSSRTDDSATCDLWVFQQSQGSSELVMFCFGLRFHEVNNVVLDRLLGKNKPPAQVSEDRPKYNKSSEHQVINLAPAVPSYPPQVSGPIENHDTPAAAASVKQSNGLCAAILESICRETGTDLSQLTDDTALADIGVDSIMAIEITASVNKETNITLT</sequence>
<dbReference type="Pfam" id="PF14765">
    <property type="entry name" value="PS-DH"/>
    <property type="match status" value="1"/>
</dbReference>
<dbReference type="InterPro" id="IPR036736">
    <property type="entry name" value="ACP-like_sf"/>
</dbReference>
<dbReference type="InterPro" id="IPR049551">
    <property type="entry name" value="PKS_DH_C"/>
</dbReference>
<evidence type="ECO:0000259" key="5">
    <source>
        <dbReference type="PROSITE" id="PS50075"/>
    </source>
</evidence>
<evidence type="ECO:0000256" key="2">
    <source>
        <dbReference type="ARBA" id="ARBA00022553"/>
    </source>
</evidence>
<dbReference type="InterPro" id="IPR016035">
    <property type="entry name" value="Acyl_Trfase/lysoPLipase"/>
</dbReference>
<comment type="caution">
    <text evidence="4">Lacks conserved residue(s) required for the propagation of feature annotation.</text>
</comment>
<dbReference type="NCBIfam" id="TIGR04532">
    <property type="entry name" value="PT_fungal_PKS"/>
    <property type="match status" value="1"/>
</dbReference>
<keyword evidence="3" id="KW-0808">Transferase</keyword>
<evidence type="ECO:0000259" key="7">
    <source>
        <dbReference type="PROSITE" id="PS52019"/>
    </source>
</evidence>
<feature type="domain" description="PKS/mFAS DH" evidence="7">
    <location>
        <begin position="1273"/>
        <end position="1586"/>
    </location>
</feature>
<dbReference type="Gene3D" id="3.40.366.10">
    <property type="entry name" value="Malonyl-Coenzyme A Acyl Carrier Protein, domain 2"/>
    <property type="match status" value="1"/>
</dbReference>
<reference evidence="9" key="3">
    <citation type="submission" date="2025-08" db="UniProtKB">
        <authorList>
            <consortium name="RefSeq"/>
        </authorList>
    </citation>
    <scope>IDENTIFICATION</scope>
    <source>
        <strain evidence="9">NI907</strain>
    </source>
</reference>
<dbReference type="Proteomes" id="UP000515153">
    <property type="component" value="Unplaced"/>
</dbReference>
<dbReference type="GO" id="GO:0006633">
    <property type="term" value="P:fatty acid biosynthetic process"/>
    <property type="evidence" value="ECO:0007669"/>
    <property type="project" value="TreeGrafter"/>
</dbReference>
<dbReference type="GO" id="GO:0044550">
    <property type="term" value="P:secondary metabolite biosynthetic process"/>
    <property type="evidence" value="ECO:0007669"/>
    <property type="project" value="TreeGrafter"/>
</dbReference>
<feature type="region of interest" description="C-terminal hotdog fold" evidence="4">
    <location>
        <begin position="1431"/>
        <end position="1586"/>
    </location>
</feature>
<dbReference type="InterPro" id="IPR016039">
    <property type="entry name" value="Thiolase-like"/>
</dbReference>
<evidence type="ECO:0000256" key="1">
    <source>
        <dbReference type="ARBA" id="ARBA00022450"/>
    </source>
</evidence>
<feature type="domain" description="Ketosynthase family 3 (KS3)" evidence="6">
    <location>
        <begin position="368"/>
        <end position="798"/>
    </location>
</feature>
<dbReference type="PROSITE" id="PS00012">
    <property type="entry name" value="PHOSPHOPANTETHEINE"/>
    <property type="match status" value="1"/>
</dbReference>
<dbReference type="SUPFAM" id="SSF47336">
    <property type="entry name" value="ACP-like"/>
    <property type="match status" value="1"/>
</dbReference>
<evidence type="ECO:0000313" key="9">
    <source>
        <dbReference type="RefSeq" id="XP_030988075.1"/>
    </source>
</evidence>
<dbReference type="CDD" id="cd00833">
    <property type="entry name" value="PKS"/>
    <property type="match status" value="1"/>
</dbReference>
<dbReference type="InterPro" id="IPR014030">
    <property type="entry name" value="Ketoacyl_synth_N"/>
</dbReference>
<dbReference type="Gene3D" id="3.10.129.110">
    <property type="entry name" value="Polyketide synthase dehydratase"/>
    <property type="match status" value="1"/>
</dbReference>
<reference evidence="9" key="1">
    <citation type="journal article" date="2019" name="Mol. Biol. Evol.">
        <title>Blast fungal genomes show frequent chromosomal changes, gene gains and losses, and effector gene turnover.</title>
        <authorList>
            <person name="Gomez Luciano L.B."/>
            <person name="Jason Tsai I."/>
            <person name="Chuma I."/>
            <person name="Tosa Y."/>
            <person name="Chen Y.H."/>
            <person name="Li J.Y."/>
            <person name="Li M.Y."/>
            <person name="Jade Lu M.Y."/>
            <person name="Nakayashiki H."/>
            <person name="Li W.H."/>
        </authorList>
    </citation>
    <scope>NUCLEOTIDE SEQUENCE</scope>
    <source>
        <strain evidence="9">NI907</strain>
    </source>
</reference>
<dbReference type="Gene3D" id="3.30.70.3290">
    <property type="match status" value="1"/>
</dbReference>
<dbReference type="SUPFAM" id="SSF53901">
    <property type="entry name" value="Thiolase-like"/>
    <property type="match status" value="1"/>
</dbReference>
<evidence type="ECO:0000256" key="3">
    <source>
        <dbReference type="ARBA" id="ARBA00022679"/>
    </source>
</evidence>
<dbReference type="Pfam" id="PF00109">
    <property type="entry name" value="ketoacyl-synt"/>
    <property type="match status" value="1"/>
</dbReference>